<accession>A0AAD3SJS7</accession>
<comment type="caution">
    <text evidence="1">The sequence shown here is derived from an EMBL/GenBank/DDBJ whole genome shotgun (WGS) entry which is preliminary data.</text>
</comment>
<gene>
    <name evidence="1" type="ORF">Nepgr_014731</name>
</gene>
<proteinExistence type="predicted"/>
<protein>
    <submittedName>
        <fullName evidence="1">Uncharacterized protein</fullName>
    </submittedName>
</protein>
<evidence type="ECO:0000313" key="1">
    <source>
        <dbReference type="EMBL" id="GMH12890.1"/>
    </source>
</evidence>
<name>A0AAD3SJS7_NEPGR</name>
<reference evidence="1" key="1">
    <citation type="submission" date="2023-05" db="EMBL/GenBank/DDBJ databases">
        <title>Nepenthes gracilis genome sequencing.</title>
        <authorList>
            <person name="Fukushima K."/>
        </authorList>
    </citation>
    <scope>NUCLEOTIDE SEQUENCE</scope>
    <source>
        <strain evidence="1">SING2019-196</strain>
    </source>
</reference>
<keyword evidence="2" id="KW-1185">Reference proteome</keyword>
<evidence type="ECO:0000313" key="2">
    <source>
        <dbReference type="Proteomes" id="UP001279734"/>
    </source>
</evidence>
<dbReference type="Proteomes" id="UP001279734">
    <property type="component" value="Unassembled WGS sequence"/>
</dbReference>
<dbReference type="EMBL" id="BSYO01000012">
    <property type="protein sequence ID" value="GMH12890.1"/>
    <property type="molecule type" value="Genomic_DNA"/>
</dbReference>
<sequence>MTVMPMVSSMGCSEIWGLETNCCSSAGYVGGGDDPVCWASSTGDGWTTALVFGVDDPSGGCSAGGLQLSTVPAECLSGCRRHLLFLMMFLSSAMCLQGAFREADSHADLKFRGTGWDLATPAVPM</sequence>
<organism evidence="1 2">
    <name type="scientific">Nepenthes gracilis</name>
    <name type="common">Slender pitcher plant</name>
    <dbReference type="NCBI Taxonomy" id="150966"/>
    <lineage>
        <taxon>Eukaryota</taxon>
        <taxon>Viridiplantae</taxon>
        <taxon>Streptophyta</taxon>
        <taxon>Embryophyta</taxon>
        <taxon>Tracheophyta</taxon>
        <taxon>Spermatophyta</taxon>
        <taxon>Magnoliopsida</taxon>
        <taxon>eudicotyledons</taxon>
        <taxon>Gunneridae</taxon>
        <taxon>Pentapetalae</taxon>
        <taxon>Caryophyllales</taxon>
        <taxon>Nepenthaceae</taxon>
        <taxon>Nepenthes</taxon>
    </lineage>
</organism>
<dbReference type="AlphaFoldDB" id="A0AAD3SJS7"/>